<proteinExistence type="inferred from homology"/>
<evidence type="ECO:0000256" key="7">
    <source>
        <dbReference type="ARBA" id="ARBA00048277"/>
    </source>
</evidence>
<dbReference type="PANTHER" id="PTHR43201">
    <property type="entry name" value="ACYL-COA SYNTHETASE"/>
    <property type="match status" value="1"/>
</dbReference>
<accession>A0A1I8QF46</accession>
<dbReference type="InterPro" id="IPR000873">
    <property type="entry name" value="AMP-dep_synth/lig_dom"/>
</dbReference>
<dbReference type="STRING" id="35570.A0A1I8QF46"/>
<comment type="function">
    <text evidence="3">Acyl-CoA synthases catalyze the initial reaction in fatty acid metabolism, by forming a thioester with CoA. Has some preference toward medium-chain substrates. Plays a role in adipocyte differentiation.</text>
</comment>
<dbReference type="InterPro" id="IPR020845">
    <property type="entry name" value="AMP-binding_CS"/>
</dbReference>
<evidence type="ECO:0000313" key="11">
    <source>
        <dbReference type="Proteomes" id="UP000095300"/>
    </source>
</evidence>
<evidence type="ECO:0000256" key="4">
    <source>
        <dbReference type="ARBA" id="ARBA00039009"/>
    </source>
</evidence>
<dbReference type="EC" id="6.2.1.2" evidence="4"/>
<dbReference type="PANTHER" id="PTHR43201:SF5">
    <property type="entry name" value="MEDIUM-CHAIN ACYL-COA LIGASE ACSF2, MITOCHONDRIAL"/>
    <property type="match status" value="1"/>
</dbReference>
<dbReference type="Gene3D" id="3.30.300.30">
    <property type="match status" value="1"/>
</dbReference>
<dbReference type="GO" id="GO:0031956">
    <property type="term" value="F:medium-chain fatty acid-CoA ligase activity"/>
    <property type="evidence" value="ECO:0007669"/>
    <property type="project" value="UniProtKB-EC"/>
</dbReference>
<dbReference type="GO" id="GO:0006631">
    <property type="term" value="P:fatty acid metabolic process"/>
    <property type="evidence" value="ECO:0007669"/>
    <property type="project" value="TreeGrafter"/>
</dbReference>
<dbReference type="OrthoDB" id="10253115at2759"/>
<dbReference type="EnsemblMetazoa" id="SCAU016559-RA">
    <property type="protein sequence ID" value="SCAU016559-PA"/>
    <property type="gene ID" value="SCAU016559"/>
</dbReference>
<comment type="catalytic activity">
    <reaction evidence="6">
        <text>octanoate + ATP + CoA = octanoyl-CoA + AMP + diphosphate</text>
        <dbReference type="Rhea" id="RHEA:33631"/>
        <dbReference type="ChEBI" id="CHEBI:25646"/>
        <dbReference type="ChEBI" id="CHEBI:30616"/>
        <dbReference type="ChEBI" id="CHEBI:33019"/>
        <dbReference type="ChEBI" id="CHEBI:57287"/>
        <dbReference type="ChEBI" id="CHEBI:57386"/>
        <dbReference type="ChEBI" id="CHEBI:456215"/>
    </reaction>
</comment>
<keyword evidence="2" id="KW-0436">Ligase</keyword>
<name>A0A1I8QF46_STOCA</name>
<dbReference type="Proteomes" id="UP000095300">
    <property type="component" value="Unassembled WGS sequence"/>
</dbReference>
<dbReference type="Pfam" id="PF13193">
    <property type="entry name" value="AMP-binding_C"/>
    <property type="match status" value="1"/>
</dbReference>
<keyword evidence="11" id="KW-1185">Reference proteome</keyword>
<evidence type="ECO:0000313" key="10">
    <source>
        <dbReference type="EnsemblMetazoa" id="SCAU016559-PA"/>
    </source>
</evidence>
<dbReference type="InterPro" id="IPR045851">
    <property type="entry name" value="AMP-bd_C_sf"/>
</dbReference>
<reference evidence="10" key="1">
    <citation type="submission" date="2020-05" db="UniProtKB">
        <authorList>
            <consortium name="EnsemblMetazoa"/>
        </authorList>
    </citation>
    <scope>IDENTIFICATION</scope>
    <source>
        <strain evidence="10">USDA</strain>
    </source>
</reference>
<dbReference type="AlphaFoldDB" id="A0A1I8QF46"/>
<evidence type="ECO:0000256" key="6">
    <source>
        <dbReference type="ARBA" id="ARBA00047319"/>
    </source>
</evidence>
<dbReference type="Gene3D" id="2.30.38.10">
    <property type="entry name" value="Luciferase, Domain 3"/>
    <property type="match status" value="1"/>
</dbReference>
<evidence type="ECO:0000256" key="3">
    <source>
        <dbReference type="ARBA" id="ARBA00037247"/>
    </source>
</evidence>
<feature type="domain" description="AMP-dependent synthetase/ligase" evidence="8">
    <location>
        <begin position="45"/>
        <end position="419"/>
    </location>
</feature>
<comment type="similarity">
    <text evidence="1">Belongs to the ATP-dependent AMP-binding enzyme family.</text>
</comment>
<dbReference type="Gene3D" id="3.40.50.980">
    <property type="match status" value="2"/>
</dbReference>
<feature type="domain" description="AMP-binding enzyme C-terminal" evidence="9">
    <location>
        <begin position="470"/>
        <end position="546"/>
    </location>
</feature>
<gene>
    <name evidence="10" type="primary">106081265</name>
</gene>
<protein>
    <recommendedName>
        <fullName evidence="5">Medium-chain acyl-CoA ligase ACSF2, mitochondrial</fullName>
        <ecNumber evidence="4">6.2.1.2</ecNumber>
    </recommendedName>
</protein>
<dbReference type="VEuPathDB" id="VectorBase:SCAU016559"/>
<dbReference type="SUPFAM" id="SSF56801">
    <property type="entry name" value="Acetyl-CoA synthetase-like"/>
    <property type="match status" value="1"/>
</dbReference>
<comment type="catalytic activity">
    <reaction evidence="7">
        <text>a medium-chain fatty acid + ATP + CoA = a medium-chain fatty acyl-CoA + AMP + diphosphate</text>
        <dbReference type="Rhea" id="RHEA:48340"/>
        <dbReference type="ChEBI" id="CHEBI:30616"/>
        <dbReference type="ChEBI" id="CHEBI:33019"/>
        <dbReference type="ChEBI" id="CHEBI:57287"/>
        <dbReference type="ChEBI" id="CHEBI:59558"/>
        <dbReference type="ChEBI" id="CHEBI:90546"/>
        <dbReference type="ChEBI" id="CHEBI:456215"/>
        <dbReference type="EC" id="6.2.1.2"/>
    </reaction>
</comment>
<organism evidence="10 11">
    <name type="scientific">Stomoxys calcitrans</name>
    <name type="common">Stable fly</name>
    <name type="synonym">Conops calcitrans</name>
    <dbReference type="NCBI Taxonomy" id="35570"/>
    <lineage>
        <taxon>Eukaryota</taxon>
        <taxon>Metazoa</taxon>
        <taxon>Ecdysozoa</taxon>
        <taxon>Arthropoda</taxon>
        <taxon>Hexapoda</taxon>
        <taxon>Insecta</taxon>
        <taxon>Pterygota</taxon>
        <taxon>Neoptera</taxon>
        <taxon>Endopterygota</taxon>
        <taxon>Diptera</taxon>
        <taxon>Brachycera</taxon>
        <taxon>Muscomorpha</taxon>
        <taxon>Muscoidea</taxon>
        <taxon>Muscidae</taxon>
        <taxon>Stomoxys</taxon>
    </lineage>
</organism>
<evidence type="ECO:0000259" key="9">
    <source>
        <dbReference type="Pfam" id="PF13193"/>
    </source>
</evidence>
<evidence type="ECO:0000256" key="5">
    <source>
        <dbReference type="ARBA" id="ARBA00039638"/>
    </source>
</evidence>
<dbReference type="PROSITE" id="PS00455">
    <property type="entry name" value="AMP_BINDING"/>
    <property type="match status" value="1"/>
</dbReference>
<dbReference type="Pfam" id="PF00501">
    <property type="entry name" value="AMP-binding"/>
    <property type="match status" value="1"/>
</dbReference>
<dbReference type="InterPro" id="IPR025110">
    <property type="entry name" value="AMP-bd_C"/>
</dbReference>
<evidence type="ECO:0000256" key="1">
    <source>
        <dbReference type="ARBA" id="ARBA00006432"/>
    </source>
</evidence>
<dbReference type="FunFam" id="3.30.300.30:FF:000008">
    <property type="entry name" value="2,3-dihydroxybenzoate-AMP ligase"/>
    <property type="match status" value="1"/>
</dbReference>
<evidence type="ECO:0000256" key="2">
    <source>
        <dbReference type="ARBA" id="ARBA00022598"/>
    </source>
</evidence>
<evidence type="ECO:0000259" key="8">
    <source>
        <dbReference type="Pfam" id="PF00501"/>
    </source>
</evidence>
<dbReference type="KEGG" id="scac:106081265"/>
<sequence length="560" mass="62960">MFLRQLLKNANCQLFLATRGCSKLAYYQHIGKVPLRYENIGQQVQKSAEKYANRVALYSYQEKTQVTFAEAYEEAAVLAVQLSDMGLQRGDHLAIWAPNTKQWYITFLAAALGGFPLVCLNYGLQKRELEYALQKAKVKAIVTMDTYGKCQFLKTLQEINDRELKVVMQSQQKLDSYSNYDDLFKAKPAKEKISDLKLKAVDHPPENPLSLKFTSGTTGQPKAALLSHFNMVNEAVYMGKAILLDECPRTVCLTLPMFHVFGFSVVAAAINYGSSLCLPSPTFNAQSSLEAIEKYKCDILMGTPTMFVDMVDTQKRLQKDTSSLDLALMGGSACSPEVVLRTREVLKVAKVRLGYGMTESSGAVFADDGSESPDKAMLSCGKLFPHAEAKVVDDKGKTVKFGEVGELWLRGWFTMLGYFDDDKHTSQTINYSGWLKTGDKFTLEPNGVARYQSRKKDLIIRGGENIYPKEVENFLDTHPSILESQVIGVPDERMGEEVCAYLRLRDDAKSLTLDEIKEYSKGQLAHFKVPKYLRIVQEFPKTTSGKIQKFKLQEMFEEGR</sequence>